<dbReference type="AlphaFoldDB" id="A0ABD3HMB2"/>
<dbReference type="EMBL" id="JBJQOH010000003">
    <property type="protein sequence ID" value="KAL3691241.1"/>
    <property type="molecule type" value="Genomic_DNA"/>
</dbReference>
<protein>
    <submittedName>
        <fullName evidence="2">Uncharacterized protein</fullName>
    </submittedName>
</protein>
<name>A0ABD3HMB2_9MARC</name>
<feature type="compositionally biased region" description="Polar residues" evidence="1">
    <location>
        <begin position="23"/>
        <end position="41"/>
    </location>
</feature>
<sequence length="220" mass="23051">MANRVGSNLSLRAGAIGNVMTGPANSSHSVSGTHGQSSASAGSKVGKLPGVNDKATEDIDFPPLRATSIQSGSSRAASGLQVLAEPTGDGEEIVILLQEENDETEVDKEDLLPEDIEAALDVAKLESAVIETVPAVLKLGDTDQDNMELADSQAGIELSWADQVDAEMNDDGTRGIKGRSEENKDHTPDRGNQAKKRGGAPPGYQKVDNFQELGVARVFS</sequence>
<comment type="caution">
    <text evidence="2">The sequence shown here is derived from an EMBL/GenBank/DDBJ whole genome shotgun (WGS) entry which is preliminary data.</text>
</comment>
<proteinExistence type="predicted"/>
<evidence type="ECO:0000313" key="2">
    <source>
        <dbReference type="EMBL" id="KAL3691241.1"/>
    </source>
</evidence>
<feature type="region of interest" description="Disordered" evidence="1">
    <location>
        <begin position="17"/>
        <end position="80"/>
    </location>
</feature>
<reference evidence="2 3" key="1">
    <citation type="submission" date="2024-09" db="EMBL/GenBank/DDBJ databases">
        <title>Chromosome-scale assembly of Riccia sorocarpa.</title>
        <authorList>
            <person name="Paukszto L."/>
        </authorList>
    </citation>
    <scope>NUCLEOTIDE SEQUENCE [LARGE SCALE GENOMIC DNA]</scope>
    <source>
        <strain evidence="2">LP-2024</strain>
        <tissue evidence="2">Aerial parts of the thallus</tissue>
    </source>
</reference>
<feature type="compositionally biased region" description="Polar residues" evidence="1">
    <location>
        <begin position="67"/>
        <end position="76"/>
    </location>
</feature>
<evidence type="ECO:0000313" key="3">
    <source>
        <dbReference type="Proteomes" id="UP001633002"/>
    </source>
</evidence>
<feature type="compositionally biased region" description="Basic and acidic residues" evidence="1">
    <location>
        <begin position="171"/>
        <end position="189"/>
    </location>
</feature>
<organism evidence="2 3">
    <name type="scientific">Riccia sorocarpa</name>
    <dbReference type="NCBI Taxonomy" id="122646"/>
    <lineage>
        <taxon>Eukaryota</taxon>
        <taxon>Viridiplantae</taxon>
        <taxon>Streptophyta</taxon>
        <taxon>Embryophyta</taxon>
        <taxon>Marchantiophyta</taxon>
        <taxon>Marchantiopsida</taxon>
        <taxon>Marchantiidae</taxon>
        <taxon>Marchantiales</taxon>
        <taxon>Ricciaceae</taxon>
        <taxon>Riccia</taxon>
    </lineage>
</organism>
<feature type="region of interest" description="Disordered" evidence="1">
    <location>
        <begin position="165"/>
        <end position="207"/>
    </location>
</feature>
<accession>A0ABD3HMB2</accession>
<gene>
    <name evidence="2" type="ORF">R1sor_004892</name>
</gene>
<evidence type="ECO:0000256" key="1">
    <source>
        <dbReference type="SAM" id="MobiDB-lite"/>
    </source>
</evidence>
<keyword evidence="3" id="KW-1185">Reference proteome</keyword>
<dbReference type="Proteomes" id="UP001633002">
    <property type="component" value="Unassembled WGS sequence"/>
</dbReference>